<gene>
    <name evidence="1" type="ORF">SCALOS_LOCUS4249</name>
</gene>
<feature type="non-terminal residue" evidence="1">
    <location>
        <position position="233"/>
    </location>
</feature>
<name>A0ACA9LEG1_9GLOM</name>
<dbReference type="Proteomes" id="UP000789860">
    <property type="component" value="Unassembled WGS sequence"/>
</dbReference>
<evidence type="ECO:0000313" key="1">
    <source>
        <dbReference type="EMBL" id="CAG8525711.1"/>
    </source>
</evidence>
<organism evidence="1 2">
    <name type="scientific">Scutellospora calospora</name>
    <dbReference type="NCBI Taxonomy" id="85575"/>
    <lineage>
        <taxon>Eukaryota</taxon>
        <taxon>Fungi</taxon>
        <taxon>Fungi incertae sedis</taxon>
        <taxon>Mucoromycota</taxon>
        <taxon>Glomeromycotina</taxon>
        <taxon>Glomeromycetes</taxon>
        <taxon>Diversisporales</taxon>
        <taxon>Gigasporaceae</taxon>
        <taxon>Scutellospora</taxon>
    </lineage>
</organism>
<keyword evidence="2" id="KW-1185">Reference proteome</keyword>
<evidence type="ECO:0000313" key="2">
    <source>
        <dbReference type="Proteomes" id="UP000789860"/>
    </source>
</evidence>
<protein>
    <submittedName>
        <fullName evidence="1">638_t:CDS:1</fullName>
    </submittedName>
</protein>
<proteinExistence type="predicted"/>
<sequence>MLKVGVDQKTWLKLEKLGSLVGSLPRYPLQNQLLGLPLSLMPEEEFEKKKSENESQQLHDYLRFIQEKRNKFKPLKKDSSSSDALEKDISHSNSEFQNHESSLIKTFAPTITIKTSSSSYEWYNDKDYCFSSLELARLAGLWTWPSTPKEEYKFKVYCDLWNRGYFITNGIKFGGDYLLYPGDPLRYHSHFIASIIDMDKSISPMDIITFGRLGTAVKKSYMLCSWNSNKNEA</sequence>
<reference evidence="1" key="1">
    <citation type="submission" date="2021-06" db="EMBL/GenBank/DDBJ databases">
        <authorList>
            <person name="Kallberg Y."/>
            <person name="Tangrot J."/>
            <person name="Rosling A."/>
        </authorList>
    </citation>
    <scope>NUCLEOTIDE SEQUENCE</scope>
    <source>
        <strain evidence="1">AU212A</strain>
    </source>
</reference>
<dbReference type="EMBL" id="CAJVPM010005578">
    <property type="protein sequence ID" value="CAG8525711.1"/>
    <property type="molecule type" value="Genomic_DNA"/>
</dbReference>
<accession>A0ACA9LEG1</accession>
<comment type="caution">
    <text evidence="1">The sequence shown here is derived from an EMBL/GenBank/DDBJ whole genome shotgun (WGS) entry which is preliminary data.</text>
</comment>